<dbReference type="Pfam" id="PF00135">
    <property type="entry name" value="COesterase"/>
    <property type="match status" value="2"/>
</dbReference>
<comment type="caution">
    <text evidence="7">The sequence shown here is derived from an EMBL/GenBank/DDBJ whole genome shotgun (WGS) entry which is preliminary data.</text>
</comment>
<dbReference type="InterPro" id="IPR029058">
    <property type="entry name" value="AB_hydrolase_fold"/>
</dbReference>
<feature type="domain" description="Carboxylesterase type B" evidence="6">
    <location>
        <begin position="303"/>
        <end position="395"/>
    </location>
</feature>
<evidence type="ECO:0000256" key="4">
    <source>
        <dbReference type="ARBA" id="ARBA00023180"/>
    </source>
</evidence>
<comment type="similarity">
    <text evidence="1">Belongs to the type-B carboxylesterase/lipase family.</text>
</comment>
<dbReference type="PANTHER" id="PTHR43142">
    <property type="entry name" value="CARBOXYLIC ESTER HYDROLASE"/>
    <property type="match status" value="1"/>
</dbReference>
<keyword evidence="5" id="KW-0732">Signal</keyword>
<feature type="chain" id="PRO_5035437175" description="Carboxylesterase type B domain-containing protein" evidence="5">
    <location>
        <begin position="28"/>
        <end position="411"/>
    </location>
</feature>
<sequence length="411" mass="45864">MPSRSFSYKVIFVRYICLLFSIGVLSGNHEYPEVKTEQGVLTGRYRQTWNGGIFNSFTGIPYAQEITSLLKTSKDQLLPVMFYIHWGGFFSGSGNADFYGPDILLDKDVVLVTFNYRLGALGFLSTKDEFLPGNNGLKDQNLALKWVKKNIVYFGGSPDKITVLGQSVGGASTHYHVLSPLSRDLISRAIAHSGIATAVWALAPKGEALTNAKRLAGFLNCPDESDKEMIDCLNKVDAFDIVTQEKKFLVHNYDPVIRFKPVIEPDIDGAFLTEDPIDIIRSSKSAEIPFITGITTEDGALKSAGVCYGDELFSLFSTKFFPDYKPSESEKKCIDVLSNIWTSFALTGNPTPTTDSLIKTKWEPAQKDVLSSYFFNGIDDIKITKDMYKERIDFWKNILIASQSSKIKDEF</sequence>
<accession>A0A8K0DLK9</accession>
<dbReference type="AlphaFoldDB" id="A0A8K0DLK9"/>
<evidence type="ECO:0000313" key="7">
    <source>
        <dbReference type="EMBL" id="KAF2902650.1"/>
    </source>
</evidence>
<dbReference type="Gene3D" id="3.40.50.1820">
    <property type="entry name" value="alpha/beta hydrolase"/>
    <property type="match status" value="2"/>
</dbReference>
<feature type="domain" description="Carboxylesterase type B" evidence="6">
    <location>
        <begin position="73"/>
        <end position="301"/>
    </location>
</feature>
<dbReference type="Proteomes" id="UP000801492">
    <property type="component" value="Unassembled WGS sequence"/>
</dbReference>
<reference evidence="7" key="1">
    <citation type="submission" date="2019-08" db="EMBL/GenBank/DDBJ databases">
        <title>The genome of the North American firefly Photinus pyralis.</title>
        <authorList>
            <consortium name="Photinus pyralis genome working group"/>
            <person name="Fallon T.R."/>
            <person name="Sander Lower S.E."/>
            <person name="Weng J.-K."/>
        </authorList>
    </citation>
    <scope>NUCLEOTIDE SEQUENCE</scope>
    <source>
        <strain evidence="7">TRF0915ILg1</strain>
        <tissue evidence="7">Whole body</tissue>
    </source>
</reference>
<evidence type="ECO:0000256" key="1">
    <source>
        <dbReference type="ARBA" id="ARBA00005964"/>
    </source>
</evidence>
<organism evidence="7 8">
    <name type="scientific">Ignelater luminosus</name>
    <name type="common">Cucubano</name>
    <name type="synonym">Pyrophorus luminosus</name>
    <dbReference type="NCBI Taxonomy" id="2038154"/>
    <lineage>
        <taxon>Eukaryota</taxon>
        <taxon>Metazoa</taxon>
        <taxon>Ecdysozoa</taxon>
        <taxon>Arthropoda</taxon>
        <taxon>Hexapoda</taxon>
        <taxon>Insecta</taxon>
        <taxon>Pterygota</taxon>
        <taxon>Neoptera</taxon>
        <taxon>Endopterygota</taxon>
        <taxon>Coleoptera</taxon>
        <taxon>Polyphaga</taxon>
        <taxon>Elateriformia</taxon>
        <taxon>Elateroidea</taxon>
        <taxon>Elateridae</taxon>
        <taxon>Agrypninae</taxon>
        <taxon>Pyrophorini</taxon>
        <taxon>Ignelater</taxon>
    </lineage>
</organism>
<evidence type="ECO:0000313" key="8">
    <source>
        <dbReference type="Proteomes" id="UP000801492"/>
    </source>
</evidence>
<proteinExistence type="inferred from homology"/>
<dbReference type="InterPro" id="IPR002018">
    <property type="entry name" value="CarbesteraseB"/>
</dbReference>
<keyword evidence="8" id="KW-1185">Reference proteome</keyword>
<feature type="signal peptide" evidence="5">
    <location>
        <begin position="1"/>
        <end position="27"/>
    </location>
</feature>
<gene>
    <name evidence="7" type="ORF">ILUMI_03535</name>
</gene>
<keyword evidence="3" id="KW-0378">Hydrolase</keyword>
<evidence type="ECO:0000256" key="2">
    <source>
        <dbReference type="ARBA" id="ARBA00022487"/>
    </source>
</evidence>
<keyword evidence="4" id="KW-0325">Glycoprotein</keyword>
<dbReference type="PANTHER" id="PTHR43142:SF1">
    <property type="entry name" value="CARBOXYLIC ESTER HYDROLASE"/>
    <property type="match status" value="1"/>
</dbReference>
<dbReference type="OrthoDB" id="19653at2759"/>
<keyword evidence="2" id="KW-0719">Serine esterase</keyword>
<name>A0A8K0DLK9_IGNLU</name>
<protein>
    <recommendedName>
        <fullName evidence="6">Carboxylesterase type B domain-containing protein</fullName>
    </recommendedName>
</protein>
<dbReference type="GO" id="GO:0052689">
    <property type="term" value="F:carboxylic ester hydrolase activity"/>
    <property type="evidence" value="ECO:0007669"/>
    <property type="project" value="UniProtKB-KW"/>
</dbReference>
<evidence type="ECO:0000256" key="5">
    <source>
        <dbReference type="SAM" id="SignalP"/>
    </source>
</evidence>
<dbReference type="EMBL" id="VTPC01001231">
    <property type="protein sequence ID" value="KAF2902650.1"/>
    <property type="molecule type" value="Genomic_DNA"/>
</dbReference>
<dbReference type="SUPFAM" id="SSF53474">
    <property type="entry name" value="alpha/beta-Hydrolases"/>
    <property type="match status" value="1"/>
</dbReference>
<evidence type="ECO:0000256" key="3">
    <source>
        <dbReference type="ARBA" id="ARBA00022801"/>
    </source>
</evidence>
<evidence type="ECO:0000259" key="6">
    <source>
        <dbReference type="Pfam" id="PF00135"/>
    </source>
</evidence>